<dbReference type="AlphaFoldDB" id="A0A0E9RPV5"/>
<protein>
    <submittedName>
        <fullName evidence="2">Uncharacterized protein</fullName>
    </submittedName>
</protein>
<dbReference type="EMBL" id="GBXM01078199">
    <property type="protein sequence ID" value="JAH30378.1"/>
    <property type="molecule type" value="Transcribed_RNA"/>
</dbReference>
<accession>A0A0E9RPV5</accession>
<sequence length="45" mass="5262">MLHLQGHSSTFHIFSHTFTLYTLLLFSKTLKGILAWIFTLKNIIK</sequence>
<name>A0A0E9RPV5_ANGAN</name>
<reference evidence="2" key="1">
    <citation type="submission" date="2014-11" db="EMBL/GenBank/DDBJ databases">
        <authorList>
            <person name="Amaro Gonzalez C."/>
        </authorList>
    </citation>
    <scope>NUCLEOTIDE SEQUENCE</scope>
</reference>
<keyword evidence="1" id="KW-0472">Membrane</keyword>
<keyword evidence="1" id="KW-1133">Transmembrane helix</keyword>
<evidence type="ECO:0000313" key="2">
    <source>
        <dbReference type="EMBL" id="JAH30378.1"/>
    </source>
</evidence>
<organism evidence="2">
    <name type="scientific">Anguilla anguilla</name>
    <name type="common">European freshwater eel</name>
    <name type="synonym">Muraena anguilla</name>
    <dbReference type="NCBI Taxonomy" id="7936"/>
    <lineage>
        <taxon>Eukaryota</taxon>
        <taxon>Metazoa</taxon>
        <taxon>Chordata</taxon>
        <taxon>Craniata</taxon>
        <taxon>Vertebrata</taxon>
        <taxon>Euteleostomi</taxon>
        <taxon>Actinopterygii</taxon>
        <taxon>Neopterygii</taxon>
        <taxon>Teleostei</taxon>
        <taxon>Anguilliformes</taxon>
        <taxon>Anguillidae</taxon>
        <taxon>Anguilla</taxon>
    </lineage>
</organism>
<proteinExistence type="predicted"/>
<feature type="transmembrane region" description="Helical" evidence="1">
    <location>
        <begin position="20"/>
        <end position="40"/>
    </location>
</feature>
<keyword evidence="1" id="KW-0812">Transmembrane</keyword>
<reference evidence="2" key="2">
    <citation type="journal article" date="2015" name="Fish Shellfish Immunol.">
        <title>Early steps in the European eel (Anguilla anguilla)-Vibrio vulnificus interaction in the gills: Role of the RtxA13 toxin.</title>
        <authorList>
            <person name="Callol A."/>
            <person name="Pajuelo D."/>
            <person name="Ebbesson L."/>
            <person name="Teles M."/>
            <person name="MacKenzie S."/>
            <person name="Amaro C."/>
        </authorList>
    </citation>
    <scope>NUCLEOTIDE SEQUENCE</scope>
</reference>
<evidence type="ECO:0000256" key="1">
    <source>
        <dbReference type="SAM" id="Phobius"/>
    </source>
</evidence>